<evidence type="ECO:0000313" key="2">
    <source>
        <dbReference type="EMBL" id="TRY11434.1"/>
    </source>
</evidence>
<evidence type="ECO:0000256" key="1">
    <source>
        <dbReference type="SAM" id="Phobius"/>
    </source>
</evidence>
<dbReference type="OrthoDB" id="6264630at2"/>
<comment type="caution">
    <text evidence="2">The sequence shown here is derived from an EMBL/GenBank/DDBJ whole genome shotgun (WGS) entry which is preliminary data.</text>
</comment>
<keyword evidence="3" id="KW-1185">Reference proteome</keyword>
<dbReference type="RefSeq" id="WP_144042643.1">
    <property type="nucleotide sequence ID" value="NZ_BMPL01000052.1"/>
</dbReference>
<dbReference type="Pfam" id="PF07963">
    <property type="entry name" value="N_methyl"/>
    <property type="match status" value="1"/>
</dbReference>
<organism evidence="2 3">
    <name type="scientific">Shewanella hanedai</name>
    <name type="common">Alteromonas hanedai</name>
    <dbReference type="NCBI Taxonomy" id="25"/>
    <lineage>
        <taxon>Bacteria</taxon>
        <taxon>Pseudomonadati</taxon>
        <taxon>Pseudomonadota</taxon>
        <taxon>Gammaproteobacteria</taxon>
        <taxon>Alteromonadales</taxon>
        <taxon>Shewanellaceae</taxon>
        <taxon>Shewanella</taxon>
    </lineage>
</organism>
<dbReference type="SUPFAM" id="SSF54523">
    <property type="entry name" value="Pili subunits"/>
    <property type="match status" value="1"/>
</dbReference>
<feature type="transmembrane region" description="Helical" evidence="1">
    <location>
        <begin position="12"/>
        <end position="34"/>
    </location>
</feature>
<keyword evidence="1" id="KW-1133">Transmembrane helix</keyword>
<proteinExistence type="predicted"/>
<dbReference type="Proteomes" id="UP000318126">
    <property type="component" value="Unassembled WGS sequence"/>
</dbReference>
<dbReference type="Gene3D" id="3.30.700.10">
    <property type="entry name" value="Glycoprotein, Type 4 Pilin"/>
    <property type="match status" value="1"/>
</dbReference>
<dbReference type="EMBL" id="VKGK01000047">
    <property type="protein sequence ID" value="TRY11434.1"/>
    <property type="molecule type" value="Genomic_DNA"/>
</dbReference>
<keyword evidence="1" id="KW-0472">Membrane</keyword>
<dbReference type="PROSITE" id="PS00409">
    <property type="entry name" value="PROKAR_NTER_METHYL"/>
    <property type="match status" value="1"/>
</dbReference>
<protein>
    <submittedName>
        <fullName evidence="2">Prepilin-type N-terminal cleavage/methylation domain-containing protein</fullName>
    </submittedName>
</protein>
<dbReference type="InterPro" id="IPR045584">
    <property type="entry name" value="Pilin-like"/>
</dbReference>
<dbReference type="AlphaFoldDB" id="A0A553JG46"/>
<dbReference type="InterPro" id="IPR012902">
    <property type="entry name" value="N_methyl_site"/>
</dbReference>
<evidence type="ECO:0000313" key="3">
    <source>
        <dbReference type="Proteomes" id="UP000318126"/>
    </source>
</evidence>
<accession>A0A553JG46</accession>
<gene>
    <name evidence="2" type="ORF">FN961_23825</name>
</gene>
<name>A0A553JG46_SHEHA</name>
<dbReference type="NCBIfam" id="TIGR02532">
    <property type="entry name" value="IV_pilin_GFxxxE"/>
    <property type="match status" value="1"/>
</dbReference>
<reference evidence="3" key="1">
    <citation type="submission" date="2019-07" db="EMBL/GenBank/DDBJ databases">
        <title>Shewanella sp. YLB-08 draft genomic sequence.</title>
        <authorList>
            <person name="Yu L."/>
        </authorList>
    </citation>
    <scope>NUCLEOTIDE SEQUENCE [LARGE SCALE GENOMIC DNA]</scope>
    <source>
        <strain evidence="3">JCM 20706</strain>
    </source>
</reference>
<keyword evidence="1" id="KW-0812">Transmembrane</keyword>
<sequence length="180" mass="19747">MKLNKNQQGFTLIELVIVIIILGILSVTATSKFLSLSSEAQASSLQEVAGSIASMNQIVHAKTQMIGIADKDDCSSDCNGHPNWDINIGHYFVDVSGTRLFVLKGYPLAHGGFPIIEDNYRTAMGLSDDDFLFDSISKFSIIPIKFKNKVSEIRAGTFKCHIENSDLISDHIYSALTNNC</sequence>